<dbReference type="InterPro" id="IPR029044">
    <property type="entry name" value="Nucleotide-diphossugar_trans"/>
</dbReference>
<dbReference type="PANTHER" id="PTHR43584">
    <property type="entry name" value="NUCLEOTIDYL TRANSFERASE"/>
    <property type="match status" value="1"/>
</dbReference>
<keyword evidence="1 4" id="KW-0808">Transferase</keyword>
<dbReference type="EMBL" id="LCDB01000025">
    <property type="protein sequence ID" value="KKS43727.1"/>
    <property type="molecule type" value="Genomic_DNA"/>
</dbReference>
<evidence type="ECO:0000313" key="5">
    <source>
        <dbReference type="Proteomes" id="UP000033986"/>
    </source>
</evidence>
<dbReference type="Pfam" id="PF00483">
    <property type="entry name" value="NTP_transferase"/>
    <property type="match status" value="1"/>
</dbReference>
<dbReference type="SUPFAM" id="SSF53448">
    <property type="entry name" value="Nucleotide-diphospho-sugar transferases"/>
    <property type="match status" value="1"/>
</dbReference>
<dbReference type="AlphaFoldDB" id="A0A0G0Z4U4"/>
<dbReference type="Gene3D" id="3.90.550.10">
    <property type="entry name" value="Spore Coat Polysaccharide Biosynthesis Protein SpsA, Chain A"/>
    <property type="match status" value="1"/>
</dbReference>
<accession>A0A0G0Z4U4</accession>
<keyword evidence="2" id="KW-0548">Nucleotidyltransferase</keyword>
<protein>
    <submittedName>
        <fullName evidence="4">Nucleotidyl transferase</fullName>
    </submittedName>
</protein>
<reference evidence="4 5" key="1">
    <citation type="journal article" date="2015" name="Nature">
        <title>rRNA introns, odd ribosomes, and small enigmatic genomes across a large radiation of phyla.</title>
        <authorList>
            <person name="Brown C.T."/>
            <person name="Hug L.A."/>
            <person name="Thomas B.C."/>
            <person name="Sharon I."/>
            <person name="Castelle C.J."/>
            <person name="Singh A."/>
            <person name="Wilkins M.J."/>
            <person name="Williams K.H."/>
            <person name="Banfield J.F."/>
        </authorList>
    </citation>
    <scope>NUCLEOTIDE SEQUENCE [LARGE SCALE GENOMIC DNA]</scope>
</reference>
<feature type="domain" description="Nucleotidyl transferase" evidence="3">
    <location>
        <begin position="2"/>
        <end position="198"/>
    </location>
</feature>
<dbReference type="PANTHER" id="PTHR43584:SF8">
    <property type="entry name" value="N-ACETYLMURAMATE ALPHA-1-PHOSPHATE URIDYLYLTRANSFERASE"/>
    <property type="match status" value="1"/>
</dbReference>
<gene>
    <name evidence="4" type="ORF">UV07_C0025G0004</name>
</gene>
<sequence length="227" mass="25341">MKAVILAAGEGVRMRPLTLKTPKPLLEAAGKPLIYHLVKNLPDKITDLIIVHGYLGDQIVKYCGDEFLGRRVTYVHQPEKKGTYDALELARKQLGDKSFVVLYPDDIIDKETFEELLKYDLAAIAVRVENPRRFGIVELNEDGSVRNIIEKPENPLSNLALVGGFVLNSLIFNYSPKEAVKGELLLPIAVAAMAKDYKIHVVEARSYVPVGVIEDLEKAEKLLISNY</sequence>
<dbReference type="GO" id="GO:0016779">
    <property type="term" value="F:nucleotidyltransferase activity"/>
    <property type="evidence" value="ECO:0007669"/>
    <property type="project" value="UniProtKB-KW"/>
</dbReference>
<dbReference type="CDD" id="cd04181">
    <property type="entry name" value="NTP_transferase"/>
    <property type="match status" value="1"/>
</dbReference>
<dbReference type="Proteomes" id="UP000033986">
    <property type="component" value="Unassembled WGS sequence"/>
</dbReference>
<evidence type="ECO:0000256" key="1">
    <source>
        <dbReference type="ARBA" id="ARBA00022679"/>
    </source>
</evidence>
<dbReference type="InterPro" id="IPR005835">
    <property type="entry name" value="NTP_transferase_dom"/>
</dbReference>
<evidence type="ECO:0000313" key="4">
    <source>
        <dbReference type="EMBL" id="KKS43727.1"/>
    </source>
</evidence>
<evidence type="ECO:0000256" key="2">
    <source>
        <dbReference type="ARBA" id="ARBA00022695"/>
    </source>
</evidence>
<evidence type="ECO:0000259" key="3">
    <source>
        <dbReference type="Pfam" id="PF00483"/>
    </source>
</evidence>
<comment type="caution">
    <text evidence="4">The sequence shown here is derived from an EMBL/GenBank/DDBJ whole genome shotgun (WGS) entry which is preliminary data.</text>
</comment>
<proteinExistence type="predicted"/>
<dbReference type="InterPro" id="IPR050065">
    <property type="entry name" value="GlmU-like"/>
</dbReference>
<organism evidence="4 5">
    <name type="scientific">Candidatus Azambacteria bacterium GW2011_GWB1_42_17</name>
    <dbReference type="NCBI Taxonomy" id="1618615"/>
    <lineage>
        <taxon>Bacteria</taxon>
        <taxon>Candidatus Azamiibacteriota</taxon>
    </lineage>
</organism>
<name>A0A0G0Z4U4_9BACT</name>
<dbReference type="PATRIC" id="fig|1618615.3.peg.554"/>